<dbReference type="InterPro" id="IPR016039">
    <property type="entry name" value="Thiolase-like"/>
</dbReference>
<dbReference type="Proteomes" id="UP000315648">
    <property type="component" value="Unassembled WGS sequence"/>
</dbReference>
<dbReference type="GO" id="GO:0016747">
    <property type="term" value="F:acyltransferase activity, transferring groups other than amino-acyl groups"/>
    <property type="evidence" value="ECO:0007669"/>
    <property type="project" value="InterPro"/>
</dbReference>
<protein>
    <submittedName>
        <fullName evidence="6">Stilbene synthase</fullName>
    </submittedName>
</protein>
<dbReference type="InterPro" id="IPR011141">
    <property type="entry name" value="Polyketide_synthase_type-III"/>
</dbReference>
<dbReference type="EMBL" id="VMBG01000001">
    <property type="protein sequence ID" value="TSJ77884.1"/>
    <property type="molecule type" value="Genomic_DNA"/>
</dbReference>
<dbReference type="PANTHER" id="PTHR11877">
    <property type="entry name" value="HYDROXYMETHYLGLUTARYL-COA SYNTHASE"/>
    <property type="match status" value="1"/>
</dbReference>
<dbReference type="Gene3D" id="3.40.47.10">
    <property type="match status" value="2"/>
</dbReference>
<evidence type="ECO:0000256" key="3">
    <source>
        <dbReference type="PIRSR" id="PIRSR000451-1"/>
    </source>
</evidence>
<dbReference type="InterPro" id="IPR012328">
    <property type="entry name" value="Chalcone/stilbene_synt_C"/>
</dbReference>
<gene>
    <name evidence="6" type="ORF">FPL22_00825</name>
</gene>
<dbReference type="PIRSF" id="PIRSF000451">
    <property type="entry name" value="PKS_III"/>
    <property type="match status" value="1"/>
</dbReference>
<keyword evidence="7" id="KW-1185">Reference proteome</keyword>
<dbReference type="PANTHER" id="PTHR11877:SF46">
    <property type="entry name" value="TYPE III POLYKETIDE SYNTHASE A"/>
    <property type="match status" value="1"/>
</dbReference>
<sequence length="348" mass="37000">MYLHALATAVPPNVLTQPECWEIMARSHARQRLSTRSLLLLEAVLKGESGIAQRHFAVPDVQAVFDFTPDQLNEAFLRAAPELAGRALTTALAQAGLRADELDALVICTCTGYICPGVTSYVAEQLGLRPNVFLQDLVGHGCGAAVPALRATQAVLAAQPSATVACIAVEICSAAFFLDDDPGVLISACLFSDGAAASIWRASPSESGKSVRCHGFNTLHRPELRDTLRFEMKDGKLRNLLHKTVPNLAAAAVSQLLAAEPASAPPISRILAHAGGREVIKALETALPAYPLDATREVLRDHGNMSSPSVMFALEIALRDALPDAGHDWWLVSFGAGFSAHSCRLSSP</sequence>
<organism evidence="6 7">
    <name type="scientific">Rariglobus hedericola</name>
    <dbReference type="NCBI Taxonomy" id="2597822"/>
    <lineage>
        <taxon>Bacteria</taxon>
        <taxon>Pseudomonadati</taxon>
        <taxon>Verrucomicrobiota</taxon>
        <taxon>Opitutia</taxon>
        <taxon>Opitutales</taxon>
        <taxon>Opitutaceae</taxon>
        <taxon>Rariglobus</taxon>
    </lineage>
</organism>
<comment type="similarity">
    <text evidence="1">Belongs to the thiolase-like superfamily. Chalcone/stilbene synthases family.</text>
</comment>
<evidence type="ECO:0000313" key="6">
    <source>
        <dbReference type="EMBL" id="TSJ77884.1"/>
    </source>
</evidence>
<proteinExistence type="inferred from homology"/>
<dbReference type="GO" id="GO:0016020">
    <property type="term" value="C:membrane"/>
    <property type="evidence" value="ECO:0007669"/>
    <property type="project" value="InterPro"/>
</dbReference>
<dbReference type="RefSeq" id="WP_144228226.1">
    <property type="nucleotide sequence ID" value="NZ_CBCRVV010000001.1"/>
</dbReference>
<keyword evidence="2" id="KW-0808">Transferase</keyword>
<feature type="domain" description="FAE" evidence="5">
    <location>
        <begin position="23"/>
        <end position="208"/>
    </location>
</feature>
<dbReference type="InterPro" id="IPR013601">
    <property type="entry name" value="FAE1_typ3_polyketide_synth"/>
</dbReference>
<evidence type="ECO:0000256" key="2">
    <source>
        <dbReference type="ARBA" id="ARBA00022679"/>
    </source>
</evidence>
<dbReference type="GO" id="GO:0006633">
    <property type="term" value="P:fatty acid biosynthetic process"/>
    <property type="evidence" value="ECO:0007669"/>
    <property type="project" value="InterPro"/>
</dbReference>
<evidence type="ECO:0000259" key="5">
    <source>
        <dbReference type="Pfam" id="PF08392"/>
    </source>
</evidence>
<dbReference type="Pfam" id="PF08392">
    <property type="entry name" value="FAE1_CUT1_RppA"/>
    <property type="match status" value="1"/>
</dbReference>
<evidence type="ECO:0000313" key="7">
    <source>
        <dbReference type="Proteomes" id="UP000315648"/>
    </source>
</evidence>
<dbReference type="OrthoDB" id="9786288at2"/>
<dbReference type="SUPFAM" id="SSF53901">
    <property type="entry name" value="Thiolase-like"/>
    <property type="match status" value="2"/>
</dbReference>
<reference evidence="6 7" key="1">
    <citation type="submission" date="2019-07" db="EMBL/GenBank/DDBJ databases">
        <title>Description of 53C-WASEF.</title>
        <authorList>
            <person name="Pitt A."/>
            <person name="Hahn M.W."/>
        </authorList>
    </citation>
    <scope>NUCLEOTIDE SEQUENCE [LARGE SCALE GENOMIC DNA]</scope>
    <source>
        <strain evidence="6 7">53C-WASEF</strain>
    </source>
</reference>
<dbReference type="Pfam" id="PF02797">
    <property type="entry name" value="Chal_sti_synt_C"/>
    <property type="match status" value="1"/>
</dbReference>
<feature type="active site" description="Acyl-thioester intermediate" evidence="3">
    <location>
        <position position="142"/>
    </location>
</feature>
<name>A0A556QMM4_9BACT</name>
<dbReference type="AlphaFoldDB" id="A0A556QMM4"/>
<dbReference type="GO" id="GO:0030639">
    <property type="term" value="P:polyketide biosynthetic process"/>
    <property type="evidence" value="ECO:0007669"/>
    <property type="project" value="TreeGrafter"/>
</dbReference>
<evidence type="ECO:0000256" key="1">
    <source>
        <dbReference type="ARBA" id="ARBA00005531"/>
    </source>
</evidence>
<accession>A0A556QMM4</accession>
<comment type="caution">
    <text evidence="6">The sequence shown here is derived from an EMBL/GenBank/DDBJ whole genome shotgun (WGS) entry which is preliminary data.</text>
</comment>
<feature type="domain" description="Chalcone/stilbene synthase C-terminal" evidence="4">
    <location>
        <begin position="271"/>
        <end position="339"/>
    </location>
</feature>
<evidence type="ECO:0000259" key="4">
    <source>
        <dbReference type="Pfam" id="PF02797"/>
    </source>
</evidence>